<keyword evidence="1" id="KW-0732">Signal</keyword>
<feature type="chain" id="PRO_5005583663" evidence="1">
    <location>
        <begin position="18"/>
        <end position="51"/>
    </location>
</feature>
<gene>
    <name evidence="2" type="ORF">OCBIM_22015932mg</name>
</gene>
<sequence>MIHHFMITLLAGHSVLVRWIFFEQHYQTCLFIKYQLHNVDHGPLAWLQPIH</sequence>
<accession>A0A0L8HFH0</accession>
<dbReference type="EMBL" id="KQ418303">
    <property type="protein sequence ID" value="KOF87879.1"/>
    <property type="molecule type" value="Genomic_DNA"/>
</dbReference>
<dbReference type="AlphaFoldDB" id="A0A0L8HFH0"/>
<proteinExistence type="predicted"/>
<organism evidence="2">
    <name type="scientific">Octopus bimaculoides</name>
    <name type="common">California two-spotted octopus</name>
    <dbReference type="NCBI Taxonomy" id="37653"/>
    <lineage>
        <taxon>Eukaryota</taxon>
        <taxon>Metazoa</taxon>
        <taxon>Spiralia</taxon>
        <taxon>Lophotrochozoa</taxon>
        <taxon>Mollusca</taxon>
        <taxon>Cephalopoda</taxon>
        <taxon>Coleoidea</taxon>
        <taxon>Octopodiformes</taxon>
        <taxon>Octopoda</taxon>
        <taxon>Incirrata</taxon>
        <taxon>Octopodidae</taxon>
        <taxon>Octopus</taxon>
    </lineage>
</organism>
<evidence type="ECO:0000313" key="2">
    <source>
        <dbReference type="EMBL" id="KOF87879.1"/>
    </source>
</evidence>
<protein>
    <submittedName>
        <fullName evidence="2">Uncharacterized protein</fullName>
    </submittedName>
</protein>
<evidence type="ECO:0000256" key="1">
    <source>
        <dbReference type="SAM" id="SignalP"/>
    </source>
</evidence>
<reference evidence="2" key="1">
    <citation type="submission" date="2015-07" db="EMBL/GenBank/DDBJ databases">
        <title>MeaNS - Measles Nucleotide Surveillance Program.</title>
        <authorList>
            <person name="Tran T."/>
            <person name="Druce J."/>
        </authorList>
    </citation>
    <scope>NUCLEOTIDE SEQUENCE</scope>
    <source>
        <strain evidence="2">UCB-OBI-ISO-001</strain>
        <tissue evidence="2">Gonad</tissue>
    </source>
</reference>
<feature type="signal peptide" evidence="1">
    <location>
        <begin position="1"/>
        <end position="17"/>
    </location>
</feature>
<name>A0A0L8HFH0_OCTBM</name>